<dbReference type="InterPro" id="IPR001926">
    <property type="entry name" value="TrpB-like_PALP"/>
</dbReference>
<sequence>MTIFSLDLIRAAAGQLSSHIIKTPLLSSPALDSLVGANVYVKAECLQKTGAFKIRGALFKMMSLTPQQQKNGVITYSAGNHGNAVSAASQVLRCSAVIVMPSDAPRIKQDNCRWWGAEIVLYDKHTQDREAVAAKLIAERGLTFIPPFDDHLVMAGQGTIGIEITDQLKALGKAPDSLILGCSGGGLAAGVITVINSRYPMTQCYLTEAQGYEKWALSLESGRPEKLKTLSPTIIDGIAGPSVGAKPFEVLRTKKLNCTVAAEHDVFVAMSAAFRHLKVVVEPGGAAALGVLIREKEKFRGQNVVVVCSGGNVDPDMFTKALDLGWAASTVGQ</sequence>
<dbReference type="SUPFAM" id="SSF53686">
    <property type="entry name" value="Tryptophan synthase beta subunit-like PLP-dependent enzymes"/>
    <property type="match status" value="1"/>
</dbReference>
<dbReference type="GO" id="GO:0006567">
    <property type="term" value="P:L-threonine catabolic process"/>
    <property type="evidence" value="ECO:0007669"/>
    <property type="project" value="TreeGrafter"/>
</dbReference>
<evidence type="ECO:0000256" key="3">
    <source>
        <dbReference type="ARBA" id="ARBA00022898"/>
    </source>
</evidence>
<gene>
    <name evidence="6" type="ORF">SAMN04490197_0832</name>
</gene>
<dbReference type="Gene3D" id="3.40.50.1100">
    <property type="match status" value="2"/>
</dbReference>
<dbReference type="PANTHER" id="PTHR48078:SF6">
    <property type="entry name" value="L-THREONINE DEHYDRATASE CATABOLIC TDCB"/>
    <property type="match status" value="1"/>
</dbReference>
<dbReference type="InterPro" id="IPR000634">
    <property type="entry name" value="Ser/Thr_deHydtase_PyrdxlP-BS"/>
</dbReference>
<dbReference type="InterPro" id="IPR050147">
    <property type="entry name" value="Ser/Thr_Dehydratase"/>
</dbReference>
<dbReference type="EMBL" id="LT629782">
    <property type="protein sequence ID" value="SDT91464.1"/>
    <property type="molecule type" value="Genomic_DNA"/>
</dbReference>
<dbReference type="PANTHER" id="PTHR48078">
    <property type="entry name" value="THREONINE DEHYDRATASE, MITOCHONDRIAL-RELATED"/>
    <property type="match status" value="1"/>
</dbReference>
<evidence type="ECO:0000256" key="4">
    <source>
        <dbReference type="ARBA" id="ARBA00023239"/>
    </source>
</evidence>
<comment type="cofactor">
    <cofactor evidence="1">
        <name>pyridoxal 5'-phosphate</name>
        <dbReference type="ChEBI" id="CHEBI:597326"/>
    </cofactor>
</comment>
<dbReference type="GO" id="GO:0004794">
    <property type="term" value="F:threonine deaminase activity"/>
    <property type="evidence" value="ECO:0007669"/>
    <property type="project" value="TreeGrafter"/>
</dbReference>
<dbReference type="PROSITE" id="PS00165">
    <property type="entry name" value="DEHYDRATASE_SER_THR"/>
    <property type="match status" value="1"/>
</dbReference>
<dbReference type="Pfam" id="PF00291">
    <property type="entry name" value="PALP"/>
    <property type="match status" value="1"/>
</dbReference>
<protein>
    <submittedName>
        <fullName evidence="6">Threonine dehydratase</fullName>
    </submittedName>
</protein>
<accession>A0A1H2E8V3</accession>
<dbReference type="RefSeq" id="WP_072024041.1">
    <property type="nucleotide sequence ID" value="NZ_JYLM01000002.1"/>
</dbReference>
<evidence type="ECO:0000313" key="7">
    <source>
        <dbReference type="Proteomes" id="UP000183653"/>
    </source>
</evidence>
<name>A0A1H2E8V3_9PSED</name>
<dbReference type="GO" id="GO:0009097">
    <property type="term" value="P:isoleucine biosynthetic process"/>
    <property type="evidence" value="ECO:0007669"/>
    <property type="project" value="TreeGrafter"/>
</dbReference>
<organism evidence="6 7">
    <name type="scientific">Pseudomonas orientalis</name>
    <dbReference type="NCBI Taxonomy" id="76758"/>
    <lineage>
        <taxon>Bacteria</taxon>
        <taxon>Pseudomonadati</taxon>
        <taxon>Pseudomonadota</taxon>
        <taxon>Gammaproteobacteria</taxon>
        <taxon>Pseudomonadales</taxon>
        <taxon>Pseudomonadaceae</taxon>
        <taxon>Pseudomonas</taxon>
    </lineage>
</organism>
<evidence type="ECO:0000259" key="5">
    <source>
        <dbReference type="Pfam" id="PF00291"/>
    </source>
</evidence>
<keyword evidence="7" id="KW-1185">Reference proteome</keyword>
<evidence type="ECO:0000256" key="1">
    <source>
        <dbReference type="ARBA" id="ARBA00001933"/>
    </source>
</evidence>
<evidence type="ECO:0000313" key="6">
    <source>
        <dbReference type="EMBL" id="SDT91464.1"/>
    </source>
</evidence>
<keyword evidence="3" id="KW-0663">Pyridoxal phosphate</keyword>
<dbReference type="OrthoDB" id="9811476at2"/>
<dbReference type="InterPro" id="IPR036052">
    <property type="entry name" value="TrpB-like_PALP_sf"/>
</dbReference>
<dbReference type="GO" id="GO:0006565">
    <property type="term" value="P:L-serine catabolic process"/>
    <property type="evidence" value="ECO:0007669"/>
    <property type="project" value="TreeGrafter"/>
</dbReference>
<dbReference type="CDD" id="cd01562">
    <property type="entry name" value="Thr-dehyd"/>
    <property type="match status" value="1"/>
</dbReference>
<feature type="domain" description="Tryptophan synthase beta chain-like PALP" evidence="5">
    <location>
        <begin position="17"/>
        <end position="310"/>
    </location>
</feature>
<dbReference type="AlphaFoldDB" id="A0A1H2E8V3"/>
<evidence type="ECO:0000256" key="2">
    <source>
        <dbReference type="ARBA" id="ARBA00010869"/>
    </source>
</evidence>
<dbReference type="FunFam" id="3.40.50.1100:FF:000005">
    <property type="entry name" value="Threonine dehydratase catabolic"/>
    <property type="match status" value="1"/>
</dbReference>
<keyword evidence="4" id="KW-0456">Lyase</keyword>
<reference evidence="6 7" key="1">
    <citation type="submission" date="2016-10" db="EMBL/GenBank/DDBJ databases">
        <authorList>
            <person name="Varghese N."/>
            <person name="Submissions S."/>
        </authorList>
    </citation>
    <scope>NUCLEOTIDE SEQUENCE [LARGE SCALE GENOMIC DNA]</scope>
    <source>
        <strain evidence="6 7">BS2775</strain>
    </source>
</reference>
<comment type="similarity">
    <text evidence="2">Belongs to the serine/threonine dehydratase family.</text>
</comment>
<proteinExistence type="inferred from homology"/>
<dbReference type="GO" id="GO:0030170">
    <property type="term" value="F:pyridoxal phosphate binding"/>
    <property type="evidence" value="ECO:0007669"/>
    <property type="project" value="InterPro"/>
</dbReference>
<dbReference type="GO" id="GO:0003941">
    <property type="term" value="F:L-serine ammonia-lyase activity"/>
    <property type="evidence" value="ECO:0007669"/>
    <property type="project" value="TreeGrafter"/>
</dbReference>
<dbReference type="Proteomes" id="UP000183653">
    <property type="component" value="Chromosome I"/>
</dbReference>